<keyword evidence="6 13" id="KW-0479">Metal-binding</keyword>
<accession>A0A9P4QGN4</accession>
<sequence>MAQQTQQWGVSPPVSVEEPSKQDIELSDKLLAELKLQKNFETGKDQERRNEVLGILDKVTKDLVQLVGKKKGLPKAILQEAGGKIETYGSYRLGVISPGSDIDSLMLAPKHVTRDDFFDYVPDLLRKEFKPEEIKEMVSVRDAFVPIIKTDLRGVDVDIIFCSLQRPSVPNGLDYNDTSLLRGLSEVDLRCVNGIRVTTRMLTLVPQTKTFRMALRAVKLWAQQRGMYGNVSGFPGGVAWAMMLARAAQLWPNAAPSKLVERFFWLMTEWKWPSPIRLQKREEGDLSLPEWDPQTNYRDKYHLMPVITPAYPSMNSTNNVTSSTFKLIGAEVKRAHEIATAIGKGQRPWNALFQKHSFFTKDYKHYIIVIAASRSQEAHDKWSGFVNSRVRRLVGSIEKEQAASVDIAHPFPKATKRQHSCKSDEDIERVKDGSLNFQVEKSSMDPPTAQVQAAAETAAQGSDVTIQDAWSVKTPEMTADGAHVIYSSTFYIGIGLKPDARSLDISRPISMFRAECITNPVFDENMMSVRIKHVRNYDLPPDVFNEGETRPTRSKKGKGAKAAAQTANNKRTVSNANLDVCSKHCAKTNRRHREHHTLAATPQMAIAGIC</sequence>
<evidence type="ECO:0000256" key="11">
    <source>
        <dbReference type="PIRNR" id="PIRNR018425"/>
    </source>
</evidence>
<dbReference type="SUPFAM" id="SSF81631">
    <property type="entry name" value="PAP/OAS1 substrate-binding domain"/>
    <property type="match status" value="1"/>
</dbReference>
<comment type="cofactor">
    <cofactor evidence="13">
        <name>Mg(2+)</name>
        <dbReference type="ChEBI" id="CHEBI:18420"/>
    </cofactor>
    <text evidence="13">Binds 2 magnesium ions. Also active with manganese.</text>
</comment>
<feature type="domain" description="Poly(A) polymerase nucleotidyltransferase" evidence="17">
    <location>
        <begin position="9"/>
        <end position="205"/>
    </location>
</feature>
<dbReference type="Pfam" id="PF04928">
    <property type="entry name" value="PAP_central"/>
    <property type="match status" value="1"/>
</dbReference>
<evidence type="ECO:0000259" key="15">
    <source>
        <dbReference type="Pfam" id="PF04926"/>
    </source>
</evidence>
<evidence type="ECO:0000313" key="19">
    <source>
        <dbReference type="Proteomes" id="UP000799441"/>
    </source>
</evidence>
<dbReference type="GO" id="GO:0046872">
    <property type="term" value="F:metal ion binding"/>
    <property type="evidence" value="ECO:0007669"/>
    <property type="project" value="UniProtKB-KW"/>
</dbReference>
<dbReference type="Pfam" id="PF04926">
    <property type="entry name" value="PAP_RNA-bind"/>
    <property type="match status" value="1"/>
</dbReference>
<gene>
    <name evidence="18" type="ORF">K431DRAFT_213821</name>
</gene>
<dbReference type="GO" id="GO:0005634">
    <property type="term" value="C:nucleus"/>
    <property type="evidence" value="ECO:0007669"/>
    <property type="project" value="UniProtKB-SubCell"/>
</dbReference>
<dbReference type="GO" id="GO:0031123">
    <property type="term" value="P:RNA 3'-end processing"/>
    <property type="evidence" value="ECO:0007669"/>
    <property type="project" value="InterPro"/>
</dbReference>
<comment type="cofactor">
    <cofactor evidence="1">
        <name>Mn(2+)</name>
        <dbReference type="ChEBI" id="CHEBI:29035"/>
    </cofactor>
</comment>
<feature type="binding site" evidence="13">
    <location>
        <position position="101"/>
    </location>
    <ligand>
        <name>Mg(2+)</name>
        <dbReference type="ChEBI" id="CHEBI:18420"/>
        <label>1</label>
        <note>catalytic</note>
    </ligand>
</feature>
<dbReference type="EMBL" id="MU003765">
    <property type="protein sequence ID" value="KAF2726114.1"/>
    <property type="molecule type" value="Genomic_DNA"/>
</dbReference>
<dbReference type="Gene3D" id="3.30.460.10">
    <property type="entry name" value="Beta Polymerase, domain 2"/>
    <property type="match status" value="1"/>
</dbReference>
<keyword evidence="9 13" id="KW-0460">Magnesium</keyword>
<dbReference type="GO" id="GO:0003723">
    <property type="term" value="F:RNA binding"/>
    <property type="evidence" value="ECO:0007669"/>
    <property type="project" value="UniProtKB-UniRule"/>
</dbReference>
<evidence type="ECO:0000259" key="17">
    <source>
        <dbReference type="Pfam" id="PF20750"/>
    </source>
</evidence>
<dbReference type="PIRSF" id="PIRSF018425">
    <property type="entry name" value="PolyA_polymerase"/>
    <property type="match status" value="1"/>
</dbReference>
<evidence type="ECO:0000256" key="8">
    <source>
        <dbReference type="ARBA" id="ARBA00022840"/>
    </source>
</evidence>
<feature type="binding site" evidence="12">
    <location>
        <begin position="101"/>
        <end position="103"/>
    </location>
    <ligand>
        <name>ATP</name>
        <dbReference type="ChEBI" id="CHEBI:30616"/>
    </ligand>
</feature>
<feature type="binding site" evidence="13">
    <location>
        <position position="103"/>
    </location>
    <ligand>
        <name>Mg(2+)</name>
        <dbReference type="ChEBI" id="CHEBI:18420"/>
        <label>1</label>
        <note>catalytic</note>
    </ligand>
</feature>
<comment type="similarity">
    <text evidence="3 11">Belongs to the poly(A) polymerase family.</text>
</comment>
<feature type="region of interest" description="Disordered" evidence="14">
    <location>
        <begin position="542"/>
        <end position="568"/>
    </location>
</feature>
<keyword evidence="7 11" id="KW-0547">Nucleotide-binding</keyword>
<feature type="binding site" evidence="12">
    <location>
        <position position="228"/>
    </location>
    <ligand>
        <name>ATP</name>
        <dbReference type="ChEBI" id="CHEBI:30616"/>
    </ligand>
</feature>
<proteinExistence type="inferred from homology"/>
<dbReference type="GO" id="GO:0005524">
    <property type="term" value="F:ATP binding"/>
    <property type="evidence" value="ECO:0007669"/>
    <property type="project" value="UniProtKB-UniRule"/>
</dbReference>
<evidence type="ECO:0000256" key="7">
    <source>
        <dbReference type="ARBA" id="ARBA00022741"/>
    </source>
</evidence>
<dbReference type="OrthoDB" id="412748at2759"/>
<feature type="binding site" evidence="12">
    <location>
        <position position="158"/>
    </location>
    <ligand>
        <name>ATP</name>
        <dbReference type="ChEBI" id="CHEBI:30616"/>
    </ligand>
</feature>
<dbReference type="FunFam" id="1.10.1410.10:FF:000001">
    <property type="entry name" value="Putative poly(A) polymerase gamma"/>
    <property type="match status" value="1"/>
</dbReference>
<dbReference type="InterPro" id="IPR043519">
    <property type="entry name" value="NT_sf"/>
</dbReference>
<dbReference type="InterPro" id="IPR007012">
    <property type="entry name" value="PolA_pol_cen_dom"/>
</dbReference>
<keyword evidence="8 11" id="KW-0067">ATP-binding</keyword>
<dbReference type="PANTHER" id="PTHR10682:SF10">
    <property type="entry name" value="POLYNUCLEOTIDE ADENYLYLTRANSFERASE"/>
    <property type="match status" value="1"/>
</dbReference>
<comment type="function">
    <text evidence="11">Polymerase that creates the 3'-poly(A) tail of mRNA's.</text>
</comment>
<evidence type="ECO:0000256" key="10">
    <source>
        <dbReference type="ARBA" id="ARBA00023242"/>
    </source>
</evidence>
<feature type="binding site" evidence="13">
    <location>
        <position position="101"/>
    </location>
    <ligand>
        <name>Mg(2+)</name>
        <dbReference type="ChEBI" id="CHEBI:18420"/>
        <label>2</label>
        <note>catalytic</note>
    </ligand>
</feature>
<evidence type="ECO:0000256" key="4">
    <source>
        <dbReference type="ARBA" id="ARBA00022664"/>
    </source>
</evidence>
<dbReference type="InterPro" id="IPR007010">
    <property type="entry name" value="PolA_pol_RNA-bd_dom"/>
</dbReference>
<dbReference type="SUPFAM" id="SSF81301">
    <property type="entry name" value="Nucleotidyltransferase"/>
    <property type="match status" value="1"/>
</dbReference>
<evidence type="ECO:0000256" key="1">
    <source>
        <dbReference type="ARBA" id="ARBA00001936"/>
    </source>
</evidence>
<keyword evidence="4 11" id="KW-0507">mRNA processing</keyword>
<evidence type="ECO:0000256" key="5">
    <source>
        <dbReference type="ARBA" id="ARBA00022679"/>
    </source>
</evidence>
<dbReference type="FunFam" id="3.30.460.10:FF:000002">
    <property type="entry name" value="Poly(A) polymerase alpha, putative"/>
    <property type="match status" value="1"/>
</dbReference>
<evidence type="ECO:0000256" key="2">
    <source>
        <dbReference type="ARBA" id="ARBA00004123"/>
    </source>
</evidence>
<dbReference type="InterPro" id="IPR011068">
    <property type="entry name" value="NuclTrfase_I-like_C"/>
</dbReference>
<feature type="domain" description="Poly(A) polymerase central" evidence="16">
    <location>
        <begin position="210"/>
        <end position="355"/>
    </location>
</feature>
<feature type="binding site" evidence="13">
    <location>
        <position position="158"/>
    </location>
    <ligand>
        <name>Mg(2+)</name>
        <dbReference type="ChEBI" id="CHEBI:18420"/>
        <label>2</label>
        <note>catalytic</note>
    </ligand>
</feature>
<evidence type="ECO:0000256" key="12">
    <source>
        <dbReference type="PIRSR" id="PIRSR018425-1"/>
    </source>
</evidence>
<dbReference type="PANTHER" id="PTHR10682">
    <property type="entry name" value="POLY A POLYMERASE"/>
    <property type="match status" value="1"/>
</dbReference>
<dbReference type="Gene3D" id="3.30.70.590">
    <property type="entry name" value="Poly(A) polymerase predicted RNA binding domain"/>
    <property type="match status" value="1"/>
</dbReference>
<evidence type="ECO:0000256" key="13">
    <source>
        <dbReference type="PIRSR" id="PIRSR018425-2"/>
    </source>
</evidence>
<name>A0A9P4QGN4_9PEZI</name>
<feature type="region of interest" description="Disordered" evidence="14">
    <location>
        <begin position="1"/>
        <end position="22"/>
    </location>
</feature>
<dbReference type="GO" id="GO:0006397">
    <property type="term" value="P:mRNA processing"/>
    <property type="evidence" value="ECO:0007669"/>
    <property type="project" value="UniProtKB-KW"/>
</dbReference>
<evidence type="ECO:0000256" key="14">
    <source>
        <dbReference type="SAM" id="MobiDB-lite"/>
    </source>
</evidence>
<evidence type="ECO:0000256" key="3">
    <source>
        <dbReference type="ARBA" id="ARBA00010912"/>
    </source>
</evidence>
<dbReference type="Proteomes" id="UP000799441">
    <property type="component" value="Unassembled WGS sequence"/>
</dbReference>
<protein>
    <recommendedName>
        <fullName evidence="11">Poly(A) polymerase</fullName>
        <ecNumber evidence="11">2.7.7.19</ecNumber>
    </recommendedName>
</protein>
<dbReference type="GO" id="GO:1990817">
    <property type="term" value="F:poly(A) RNA polymerase activity"/>
    <property type="evidence" value="ECO:0007669"/>
    <property type="project" value="UniProtKB-UniRule"/>
</dbReference>
<keyword evidence="10 11" id="KW-0539">Nucleus</keyword>
<dbReference type="InterPro" id="IPR014492">
    <property type="entry name" value="PolyA_polymerase"/>
</dbReference>
<feature type="binding site" evidence="13">
    <location>
        <position position="103"/>
    </location>
    <ligand>
        <name>Mg(2+)</name>
        <dbReference type="ChEBI" id="CHEBI:18420"/>
        <label>2</label>
        <note>catalytic</note>
    </ligand>
</feature>
<comment type="caution">
    <text evidence="18">The sequence shown here is derived from an EMBL/GenBank/DDBJ whole genome shotgun (WGS) entry which is preliminary data.</text>
</comment>
<dbReference type="AlphaFoldDB" id="A0A9P4QGN4"/>
<reference evidence="18" key="1">
    <citation type="journal article" date="2020" name="Stud. Mycol.">
        <title>101 Dothideomycetes genomes: a test case for predicting lifestyles and emergence of pathogens.</title>
        <authorList>
            <person name="Haridas S."/>
            <person name="Albert R."/>
            <person name="Binder M."/>
            <person name="Bloem J."/>
            <person name="Labutti K."/>
            <person name="Salamov A."/>
            <person name="Andreopoulos B."/>
            <person name="Baker S."/>
            <person name="Barry K."/>
            <person name="Bills G."/>
            <person name="Bluhm B."/>
            <person name="Cannon C."/>
            <person name="Castanera R."/>
            <person name="Culley D."/>
            <person name="Daum C."/>
            <person name="Ezra D."/>
            <person name="Gonzalez J."/>
            <person name="Henrissat B."/>
            <person name="Kuo A."/>
            <person name="Liang C."/>
            <person name="Lipzen A."/>
            <person name="Lutzoni F."/>
            <person name="Magnuson J."/>
            <person name="Mondo S."/>
            <person name="Nolan M."/>
            <person name="Ohm R."/>
            <person name="Pangilinan J."/>
            <person name="Park H.-J."/>
            <person name="Ramirez L."/>
            <person name="Alfaro M."/>
            <person name="Sun H."/>
            <person name="Tritt A."/>
            <person name="Yoshinaga Y."/>
            <person name="Zwiers L.-H."/>
            <person name="Turgeon B."/>
            <person name="Goodwin S."/>
            <person name="Spatafora J."/>
            <person name="Crous P."/>
            <person name="Grigoriev I."/>
        </authorList>
    </citation>
    <scope>NUCLEOTIDE SEQUENCE</scope>
    <source>
        <strain evidence="18">CBS 116435</strain>
    </source>
</reference>
<feature type="binding site" evidence="12">
    <location>
        <position position="219"/>
    </location>
    <ligand>
        <name>ATP</name>
        <dbReference type="ChEBI" id="CHEBI:30616"/>
    </ligand>
</feature>
<dbReference type="EC" id="2.7.7.19" evidence="11"/>
<keyword evidence="5 11" id="KW-0808">Transferase</keyword>
<keyword evidence="19" id="KW-1185">Reference proteome</keyword>
<evidence type="ECO:0000256" key="6">
    <source>
        <dbReference type="ARBA" id="ARBA00022723"/>
    </source>
</evidence>
<organism evidence="18 19">
    <name type="scientific">Polychaeton citri CBS 116435</name>
    <dbReference type="NCBI Taxonomy" id="1314669"/>
    <lineage>
        <taxon>Eukaryota</taxon>
        <taxon>Fungi</taxon>
        <taxon>Dikarya</taxon>
        <taxon>Ascomycota</taxon>
        <taxon>Pezizomycotina</taxon>
        <taxon>Dothideomycetes</taxon>
        <taxon>Dothideomycetidae</taxon>
        <taxon>Capnodiales</taxon>
        <taxon>Capnodiaceae</taxon>
        <taxon>Polychaeton</taxon>
    </lineage>
</organism>
<dbReference type="InterPro" id="IPR048840">
    <property type="entry name" value="PolA_pol_NTPase"/>
</dbReference>
<dbReference type="SUPFAM" id="SSF55003">
    <property type="entry name" value="PAP/Archaeal CCA-adding enzyme, C-terminal domain"/>
    <property type="match status" value="1"/>
</dbReference>
<dbReference type="Gene3D" id="1.10.1410.10">
    <property type="match status" value="1"/>
</dbReference>
<dbReference type="Pfam" id="PF20750">
    <property type="entry name" value="PAP_NTPase"/>
    <property type="match status" value="1"/>
</dbReference>
<evidence type="ECO:0000256" key="9">
    <source>
        <dbReference type="ARBA" id="ARBA00022842"/>
    </source>
</evidence>
<comment type="subcellular location">
    <subcellularLocation>
        <location evidence="2 11">Nucleus</location>
    </subcellularLocation>
</comment>
<evidence type="ECO:0000313" key="18">
    <source>
        <dbReference type="EMBL" id="KAF2726114.1"/>
    </source>
</evidence>
<dbReference type="CDD" id="cd05402">
    <property type="entry name" value="NT_PAP_TUTase"/>
    <property type="match status" value="1"/>
</dbReference>
<comment type="catalytic activity">
    <reaction evidence="11">
        <text>RNA(n) + ATP = RNA(n)-3'-adenine ribonucleotide + diphosphate</text>
        <dbReference type="Rhea" id="RHEA:11332"/>
        <dbReference type="Rhea" id="RHEA-COMP:14527"/>
        <dbReference type="Rhea" id="RHEA-COMP:17347"/>
        <dbReference type="ChEBI" id="CHEBI:30616"/>
        <dbReference type="ChEBI" id="CHEBI:33019"/>
        <dbReference type="ChEBI" id="CHEBI:140395"/>
        <dbReference type="ChEBI" id="CHEBI:173115"/>
        <dbReference type="EC" id="2.7.7.19"/>
    </reaction>
</comment>
<feature type="domain" description="Poly(A) polymerase RNA-binding" evidence="15">
    <location>
        <begin position="357"/>
        <end position="552"/>
    </location>
</feature>
<feature type="binding site" evidence="12">
    <location>
        <begin position="237"/>
        <end position="238"/>
    </location>
    <ligand>
        <name>ATP</name>
        <dbReference type="ChEBI" id="CHEBI:30616"/>
    </ligand>
</feature>
<evidence type="ECO:0000259" key="16">
    <source>
        <dbReference type="Pfam" id="PF04928"/>
    </source>
</evidence>